<sequence length="283" mass="30292">MTPDAPVSAPPARGNSFLFLLAPVLIAFIAGLALMAALFRFGGWGEPEAVPAPVAPVAVQPALSTPPVAPAGTDLATLSAREQALAARLDALDNRLRATDADSRQAANQAARAEAMMLVFGARRSLERGQELGFIDRELRRRLGPVEPQAVATVVRAAAEPVTLEDLRLAFDQIAPRLSTSEPDDSWLHALQRELSNLVIVRKQDSPSPHPRERLARARRLLAQAHVEAALAEVARLPGAQGAESWMAAAGRYIETRRALDRLEEAAMTLATQPATAQTPAPR</sequence>
<dbReference type="RefSeq" id="WP_145848410.1">
    <property type="nucleotide sequence ID" value="NZ_CP042239.1"/>
</dbReference>
<evidence type="ECO:0000313" key="2">
    <source>
        <dbReference type="EMBL" id="QDX27134.1"/>
    </source>
</evidence>
<organism evidence="2 3">
    <name type="scientific">Sphingomonas suaedae</name>
    <dbReference type="NCBI Taxonomy" id="2599297"/>
    <lineage>
        <taxon>Bacteria</taxon>
        <taxon>Pseudomonadati</taxon>
        <taxon>Pseudomonadota</taxon>
        <taxon>Alphaproteobacteria</taxon>
        <taxon>Sphingomonadales</taxon>
        <taxon>Sphingomonadaceae</taxon>
        <taxon>Sphingomonas</taxon>
    </lineage>
</organism>
<proteinExistence type="predicted"/>
<dbReference type="KEGG" id="ssua:FPZ54_14745"/>
<dbReference type="AlphaFoldDB" id="A0A518RI83"/>
<keyword evidence="1" id="KW-1133">Transmembrane helix</keyword>
<dbReference type="OrthoDB" id="7432270at2"/>
<keyword evidence="1" id="KW-0812">Transmembrane</keyword>
<gene>
    <name evidence="2" type="ORF">FPZ54_14745</name>
</gene>
<accession>A0A518RI83</accession>
<reference evidence="2 3" key="1">
    <citation type="submission" date="2019-07" db="EMBL/GenBank/DDBJ databases">
        <title>Sphingomonas alkalisoli sp. nov., isolated from rhizosphere soil of Suaedae salsa.</title>
        <authorList>
            <person name="Zhang H."/>
            <person name="Xu L."/>
            <person name="Zhang J.-X."/>
            <person name="Sun J.-Q."/>
        </authorList>
    </citation>
    <scope>NUCLEOTIDE SEQUENCE [LARGE SCALE GENOMIC DNA]</scope>
    <source>
        <strain evidence="2 3">XS-10</strain>
    </source>
</reference>
<evidence type="ECO:0008006" key="4">
    <source>
        <dbReference type="Google" id="ProtNLM"/>
    </source>
</evidence>
<keyword evidence="3" id="KW-1185">Reference proteome</keyword>
<name>A0A518RI83_9SPHN</name>
<evidence type="ECO:0000256" key="1">
    <source>
        <dbReference type="SAM" id="Phobius"/>
    </source>
</evidence>
<protein>
    <recommendedName>
        <fullName evidence="4">Inner membrane protein</fullName>
    </recommendedName>
</protein>
<feature type="transmembrane region" description="Helical" evidence="1">
    <location>
        <begin position="17"/>
        <end position="39"/>
    </location>
</feature>
<evidence type="ECO:0000313" key="3">
    <source>
        <dbReference type="Proteomes" id="UP000318055"/>
    </source>
</evidence>
<dbReference type="EMBL" id="CP042239">
    <property type="protein sequence ID" value="QDX27134.1"/>
    <property type="molecule type" value="Genomic_DNA"/>
</dbReference>
<keyword evidence="1" id="KW-0472">Membrane</keyword>
<dbReference type="Proteomes" id="UP000318055">
    <property type="component" value="Chromosome"/>
</dbReference>